<dbReference type="Proteomes" id="UP001266305">
    <property type="component" value="Unassembled WGS sequence"/>
</dbReference>
<protein>
    <submittedName>
        <fullName evidence="2">Uncharacterized protein</fullName>
    </submittedName>
</protein>
<comment type="caution">
    <text evidence="2">The sequence shown here is derived from an EMBL/GenBank/DDBJ whole genome shotgun (WGS) entry which is preliminary data.</text>
</comment>
<organism evidence="2 3">
    <name type="scientific">Saguinus oedipus</name>
    <name type="common">Cotton-top tamarin</name>
    <name type="synonym">Oedipomidas oedipus</name>
    <dbReference type="NCBI Taxonomy" id="9490"/>
    <lineage>
        <taxon>Eukaryota</taxon>
        <taxon>Metazoa</taxon>
        <taxon>Chordata</taxon>
        <taxon>Craniata</taxon>
        <taxon>Vertebrata</taxon>
        <taxon>Euteleostomi</taxon>
        <taxon>Mammalia</taxon>
        <taxon>Eutheria</taxon>
        <taxon>Euarchontoglires</taxon>
        <taxon>Primates</taxon>
        <taxon>Haplorrhini</taxon>
        <taxon>Platyrrhini</taxon>
        <taxon>Cebidae</taxon>
        <taxon>Callitrichinae</taxon>
        <taxon>Saguinus</taxon>
    </lineage>
</organism>
<keyword evidence="1" id="KW-0812">Transmembrane</keyword>
<evidence type="ECO:0000313" key="3">
    <source>
        <dbReference type="Proteomes" id="UP001266305"/>
    </source>
</evidence>
<keyword evidence="1" id="KW-1133">Transmembrane helix</keyword>
<proteinExistence type="predicted"/>
<keyword evidence="1" id="KW-0472">Membrane</keyword>
<evidence type="ECO:0000256" key="1">
    <source>
        <dbReference type="SAM" id="Phobius"/>
    </source>
</evidence>
<keyword evidence="3" id="KW-1185">Reference proteome</keyword>
<accession>A0ABQ9UQJ6</accession>
<sequence>MEPRLKLWARNLVVVTVPVCPHEHPPQGSAEPVCPSVRCEKGSPVLGEAQGPWAMSVHSCELRLVSSAQSSRSSSACFHPTASEAQLCPQHLSENLPTVLVVVLVLLAVAVVTLVGGVVFCKARSRVQSR</sequence>
<evidence type="ECO:0000313" key="2">
    <source>
        <dbReference type="EMBL" id="KAK2099350.1"/>
    </source>
</evidence>
<dbReference type="EMBL" id="JASSZA010000011">
    <property type="protein sequence ID" value="KAK2099350.1"/>
    <property type="molecule type" value="Genomic_DNA"/>
</dbReference>
<gene>
    <name evidence="2" type="ORF">P7K49_024801</name>
</gene>
<reference evidence="2 3" key="1">
    <citation type="submission" date="2023-05" db="EMBL/GenBank/DDBJ databases">
        <title>B98-5 Cell Line De Novo Hybrid Assembly: An Optical Mapping Approach.</title>
        <authorList>
            <person name="Kananen K."/>
            <person name="Auerbach J.A."/>
            <person name="Kautto E."/>
            <person name="Blachly J.S."/>
        </authorList>
    </citation>
    <scope>NUCLEOTIDE SEQUENCE [LARGE SCALE GENOMIC DNA]</scope>
    <source>
        <strain evidence="2">B95-8</strain>
        <tissue evidence="2">Cell line</tissue>
    </source>
</reference>
<feature type="transmembrane region" description="Helical" evidence="1">
    <location>
        <begin position="99"/>
        <end position="121"/>
    </location>
</feature>
<name>A0ABQ9UQJ6_SAGOE</name>